<dbReference type="RefSeq" id="WP_027688466.1">
    <property type="nucleotide sequence ID" value="NZ_CP088108.1"/>
</dbReference>
<gene>
    <name evidence="1" type="ORF">ELG94_39675</name>
</gene>
<dbReference type="AlphaFoldDB" id="A0AAE8TXW5"/>
<dbReference type="EMBL" id="SIKX01000010">
    <property type="protein sequence ID" value="TBF00438.1"/>
    <property type="molecule type" value="Genomic_DNA"/>
</dbReference>
<dbReference type="Proteomes" id="UP000291892">
    <property type="component" value="Unassembled WGS sequence"/>
</dbReference>
<proteinExistence type="predicted"/>
<comment type="caution">
    <text evidence="1">The sequence shown here is derived from an EMBL/GenBank/DDBJ whole genome shotgun (WGS) entry which is preliminary data.</text>
</comment>
<organism evidence="1 2">
    <name type="scientific">Rhizobium ruizarguesonis</name>
    <dbReference type="NCBI Taxonomy" id="2081791"/>
    <lineage>
        <taxon>Bacteria</taxon>
        <taxon>Pseudomonadati</taxon>
        <taxon>Pseudomonadota</taxon>
        <taxon>Alphaproteobacteria</taxon>
        <taxon>Hyphomicrobiales</taxon>
        <taxon>Rhizobiaceae</taxon>
        <taxon>Rhizobium/Agrobacterium group</taxon>
        <taxon>Rhizobium</taxon>
    </lineage>
</organism>
<name>A0AAE8TXW5_9HYPH</name>
<evidence type="ECO:0000313" key="2">
    <source>
        <dbReference type="Proteomes" id="UP000291892"/>
    </source>
</evidence>
<evidence type="ECO:0000313" key="1">
    <source>
        <dbReference type="EMBL" id="TBF00438.1"/>
    </source>
</evidence>
<reference evidence="1 2" key="1">
    <citation type="submission" date="2019-02" db="EMBL/GenBank/DDBJ databases">
        <title>The genomic architecture of introgression among sibling species of bacteria.</title>
        <authorList>
            <person name="Cavassim M.I.A."/>
            <person name="Moeskjaer S."/>
            <person name="Moslemi C."/>
            <person name="Fields B."/>
            <person name="Bachmann A."/>
            <person name="Vilhjalmsson B."/>
            <person name="Schierup M.H."/>
            <person name="Young J.P.W."/>
            <person name="Andersen S.U."/>
        </authorList>
    </citation>
    <scope>NUCLEOTIDE SEQUENCE [LARGE SCALE GENOMIC DNA]</scope>
    <source>
        <strain evidence="1 2">SM42</strain>
    </source>
</reference>
<protein>
    <submittedName>
        <fullName evidence="1">Uncharacterized protein</fullName>
    </submittedName>
</protein>
<sequence>MSTIEYHYQTMGRILSHLVSAGLSRINFDDSDAMDIIAHRISGEEEVLQTFADVLYWLNDEGLIRVKSAQEFDGG</sequence>
<accession>A0AAE8TXW5</accession>